<evidence type="ECO:0000256" key="1">
    <source>
        <dbReference type="ARBA" id="ARBA00023125"/>
    </source>
</evidence>
<proteinExistence type="predicted"/>
<dbReference type="RefSeq" id="WP_249242826.1">
    <property type="nucleotide sequence ID" value="NZ_CP096649.1"/>
</dbReference>
<dbReference type="PROSITE" id="PS01081">
    <property type="entry name" value="HTH_TETR_1"/>
    <property type="match status" value="1"/>
</dbReference>
<dbReference type="KEGG" id="fms:M1R53_01430"/>
<feature type="DNA-binding region" description="H-T-H motif" evidence="2">
    <location>
        <begin position="28"/>
        <end position="47"/>
    </location>
</feature>
<dbReference type="GO" id="GO:0003677">
    <property type="term" value="F:DNA binding"/>
    <property type="evidence" value="ECO:0007669"/>
    <property type="project" value="UniProtKB-UniRule"/>
</dbReference>
<dbReference type="PANTHER" id="PTHR43479:SF11">
    <property type="entry name" value="ACREF_ENVCD OPERON REPRESSOR-RELATED"/>
    <property type="match status" value="1"/>
</dbReference>
<dbReference type="SUPFAM" id="SSF46689">
    <property type="entry name" value="Homeodomain-like"/>
    <property type="match status" value="1"/>
</dbReference>
<dbReference type="InterPro" id="IPR023772">
    <property type="entry name" value="DNA-bd_HTH_TetR-type_CS"/>
</dbReference>
<protein>
    <submittedName>
        <fullName evidence="4">TetR/AcrR family transcriptional regulator</fullName>
    </submittedName>
</protein>
<reference evidence="4" key="1">
    <citation type="submission" date="2022-04" db="EMBL/GenBank/DDBJ databases">
        <title>Complete genome sequences of Ezakiella coagulans and Fenollaria massiliensis.</title>
        <authorList>
            <person name="France M.T."/>
            <person name="Clifford J."/>
            <person name="Narina S."/>
            <person name="Rutt L."/>
            <person name="Ravel J."/>
        </authorList>
    </citation>
    <scope>NUCLEOTIDE SEQUENCE</scope>
    <source>
        <strain evidence="4">C0061C2</strain>
    </source>
</reference>
<keyword evidence="5" id="KW-1185">Reference proteome</keyword>
<dbReference type="Pfam" id="PF00440">
    <property type="entry name" value="TetR_N"/>
    <property type="match status" value="1"/>
</dbReference>
<organism evidence="4 5">
    <name type="scientific">Fenollaria massiliensis</name>
    <dbReference type="NCBI Taxonomy" id="938288"/>
    <lineage>
        <taxon>Bacteria</taxon>
        <taxon>Bacillati</taxon>
        <taxon>Bacillota</taxon>
        <taxon>Clostridia</taxon>
        <taxon>Eubacteriales</taxon>
        <taxon>Fenollaria</taxon>
    </lineage>
</organism>
<dbReference type="EMBL" id="CP096649">
    <property type="protein sequence ID" value="UQK59363.1"/>
    <property type="molecule type" value="Genomic_DNA"/>
</dbReference>
<evidence type="ECO:0000313" key="4">
    <source>
        <dbReference type="EMBL" id="UQK59363.1"/>
    </source>
</evidence>
<dbReference type="PROSITE" id="PS50977">
    <property type="entry name" value="HTH_TETR_2"/>
    <property type="match status" value="1"/>
</dbReference>
<dbReference type="Gene3D" id="1.10.357.10">
    <property type="entry name" value="Tetracycline Repressor, domain 2"/>
    <property type="match status" value="1"/>
</dbReference>
<name>A0A9E7IV01_9FIRM</name>
<dbReference type="InterPro" id="IPR009057">
    <property type="entry name" value="Homeodomain-like_sf"/>
</dbReference>
<evidence type="ECO:0000256" key="2">
    <source>
        <dbReference type="PROSITE-ProRule" id="PRU00335"/>
    </source>
</evidence>
<dbReference type="AlphaFoldDB" id="A0A9E7IV01"/>
<accession>A0A9E7IV01</accession>
<keyword evidence="1 2" id="KW-0238">DNA-binding</keyword>
<dbReference type="Proteomes" id="UP000831151">
    <property type="component" value="Chromosome"/>
</dbReference>
<dbReference type="PANTHER" id="PTHR43479">
    <property type="entry name" value="ACREF/ENVCD OPERON REPRESSOR-RELATED"/>
    <property type="match status" value="1"/>
</dbReference>
<gene>
    <name evidence="4" type="ORF">M1R53_01430</name>
</gene>
<evidence type="ECO:0000313" key="5">
    <source>
        <dbReference type="Proteomes" id="UP000831151"/>
    </source>
</evidence>
<feature type="domain" description="HTH tetR-type" evidence="3">
    <location>
        <begin position="5"/>
        <end position="65"/>
    </location>
</feature>
<evidence type="ECO:0000259" key="3">
    <source>
        <dbReference type="PROSITE" id="PS50977"/>
    </source>
</evidence>
<dbReference type="InterPro" id="IPR001647">
    <property type="entry name" value="HTH_TetR"/>
</dbReference>
<sequence length="184" mass="21305">MNNSHTTKDAILAKIREIVARDGLNALSIRGLAKELDSSVGIIYYYFPSKDELIVEAIESVWEDIFQISDEIQNLSFSAYMSKIFENIISGTKKYPNFFTLHTIMLQTDEKSRAKSMMHIYMNKLKNKMREVLDGDKTVKDSAFTDSFTEDDFISFIMSNIMSLILDPSYKKDFFIKLIDKILY</sequence>
<dbReference type="InterPro" id="IPR050624">
    <property type="entry name" value="HTH-type_Tx_Regulator"/>
</dbReference>